<keyword evidence="9" id="KW-1185">Reference proteome</keyword>
<comment type="function">
    <text evidence="7">Plays a role in efficient localization of neo-synthesized capsids to nuclear replication compartments, thereby controlling cleavage and packaging of virus genomic DNA.</text>
</comment>
<gene>
    <name evidence="8" type="primary">U36</name>
</gene>
<keyword evidence="3" id="KW-0479">Metal-binding</keyword>
<dbReference type="Proteomes" id="UP000202843">
    <property type="component" value="Segment"/>
</dbReference>
<evidence type="ECO:0000256" key="7">
    <source>
        <dbReference type="RuleBase" id="RU364029"/>
    </source>
</evidence>
<evidence type="ECO:0000256" key="3">
    <source>
        <dbReference type="ARBA" id="ARBA00022723"/>
    </source>
</evidence>
<reference evidence="8 9" key="1">
    <citation type="journal article" date="2016" name="J. Virol.">
        <title>Complete Unique Genome Sequence, Expression Profile, and Salivary Gland Tissue Tropism of the Herpesvirus 7 Homolog in Pigtailed Macaques.</title>
        <authorList>
            <person name="Staheli J.P."/>
            <person name="Dyen M.R."/>
            <person name="Basom R."/>
            <person name="Fitzgibbon M."/>
            <person name="Barcy S."/>
        </authorList>
    </citation>
    <scope>NUCLEOTIDE SEQUENCE [LARGE SCALE GENOMIC DNA]</scope>
</reference>
<comment type="subcellular location">
    <subcellularLocation>
        <location evidence="7">Host cytoplasm</location>
    </subcellularLocation>
    <subcellularLocation>
        <location evidence="7">Host nucleus</location>
    </subcellularLocation>
</comment>
<keyword evidence="4" id="KW-0863">Zinc-finger</keyword>
<accession>A0A191S3T7</accession>
<evidence type="ECO:0000313" key="8">
    <source>
        <dbReference type="EMBL" id="ANC96544.1"/>
    </source>
</evidence>
<dbReference type="GO" id="GO:0019031">
    <property type="term" value="C:viral envelope"/>
    <property type="evidence" value="ECO:0007669"/>
    <property type="project" value="InterPro"/>
</dbReference>
<dbReference type="RefSeq" id="YP_009253940.1">
    <property type="nucleotide sequence ID" value="NC_030200.1"/>
</dbReference>
<evidence type="ECO:0000256" key="5">
    <source>
        <dbReference type="ARBA" id="ARBA00022833"/>
    </source>
</evidence>
<comment type="similarity">
    <text evidence="1 7">Belongs to the herpesviridae UL32 protein family.</text>
</comment>
<dbReference type="InterPro" id="IPR002597">
    <property type="entry name" value="Herpes_env"/>
</dbReference>
<dbReference type="GeneID" id="27912084"/>
<name>A0A191S3T7_9BETA</name>
<keyword evidence="2 7" id="KW-1048">Host nucleus</keyword>
<dbReference type="PROSITE" id="PS51988">
    <property type="entry name" value="HERPESVIRUS_UL32"/>
    <property type="match status" value="1"/>
</dbReference>
<evidence type="ECO:0000256" key="4">
    <source>
        <dbReference type="ARBA" id="ARBA00022771"/>
    </source>
</evidence>
<proteinExistence type="inferred from homology"/>
<dbReference type="OrthoDB" id="3440at10239"/>
<dbReference type="EMBL" id="KU351741">
    <property type="protein sequence ID" value="ANC96544.1"/>
    <property type="molecule type" value="Genomic_DNA"/>
</dbReference>
<evidence type="ECO:0000256" key="1">
    <source>
        <dbReference type="ARBA" id="ARBA00005235"/>
    </source>
</evidence>
<dbReference type="Pfam" id="PF01673">
    <property type="entry name" value="Herpes_env"/>
    <property type="match status" value="2"/>
</dbReference>
<protein>
    <recommendedName>
        <fullName evidence="7">Packaging protein UL32</fullName>
    </recommendedName>
</protein>
<dbReference type="GO" id="GO:0030430">
    <property type="term" value="C:host cell cytoplasm"/>
    <property type="evidence" value="ECO:0007669"/>
    <property type="project" value="UniProtKB-SubCell"/>
</dbReference>
<keyword evidence="5" id="KW-0862">Zinc</keyword>
<sequence>MVYKGWDSSLISMNSEILNEILLYSHLDVNKIDSEESTSLLTLDNEIAVLEEELNIEEVKKITTPLNIDKRCNICSIINLCLRYESDKLWLYDYCLLCYKCNYAPKTPLSILIIATEFMQLIRKHFTSINFDGVFINNILSVFDFHVHFFINRCFATAEDLLHNENITLNHMTIIKSLLLKNETIPNLKLKKLILKKGETRKKDNSDLLEKLTIPLNTHFTDLIFYMWSGTNVFDRTSLTSLATKKRRFLKSICSTKDDFNSAAGPILLSHIPVSITKNTTTTVCLLCELMTSSKQNHDLVKFLYDSIVNYCQNNLKMIDRVQFVLADVLETSKIHSFIKTKSDRSKIAISNEHSFSNSEFVIDCQSYLILKQVGPIGLYKHFFCDPLCIANSKTINPNILFYTTENCILHDFKVTICYQNEYLTVIEKYVWLAIHYFKAFQIYKLNQKNKTLMTDFLKDFIQLLSEKKFEIVDPTFTINYYV</sequence>
<evidence type="ECO:0000313" key="9">
    <source>
        <dbReference type="Proteomes" id="UP000202843"/>
    </source>
</evidence>
<keyword evidence="6 7" id="KW-1035">Host cytoplasm</keyword>
<dbReference type="GO" id="GO:0042025">
    <property type="term" value="C:host cell nucleus"/>
    <property type="evidence" value="ECO:0007669"/>
    <property type="project" value="UniProtKB-SubCell"/>
</dbReference>
<dbReference type="KEGG" id="vg:27912084"/>
<dbReference type="GO" id="GO:0008270">
    <property type="term" value="F:zinc ion binding"/>
    <property type="evidence" value="ECO:0007669"/>
    <property type="project" value="UniProtKB-KW"/>
</dbReference>
<organism evidence="8 9">
    <name type="scientific">macacine betaherpesvirus 9</name>
    <dbReference type="NCBI Taxonomy" id="2560568"/>
    <lineage>
        <taxon>Viruses</taxon>
        <taxon>Duplodnaviria</taxon>
        <taxon>Heunggongvirae</taxon>
        <taxon>Peploviricota</taxon>
        <taxon>Herviviricetes</taxon>
        <taxon>Herpesvirales</taxon>
        <taxon>Orthoherpesviridae</taxon>
        <taxon>Betaherpesvirinae</taxon>
        <taxon>Roseolovirus</taxon>
        <taxon>Roseolovirus macacinebeta9</taxon>
    </lineage>
</organism>
<evidence type="ECO:0000256" key="2">
    <source>
        <dbReference type="ARBA" id="ARBA00022562"/>
    </source>
</evidence>
<evidence type="ECO:0000256" key="6">
    <source>
        <dbReference type="ARBA" id="ARBA00023200"/>
    </source>
</evidence>